<dbReference type="STRING" id="1121097.GCA_000428125_02794"/>
<keyword evidence="4" id="KW-1185">Reference proteome</keyword>
<keyword evidence="3" id="KW-0347">Helicase</keyword>
<dbReference type="InterPro" id="IPR027417">
    <property type="entry name" value="P-loop_NTPase"/>
</dbReference>
<sequence>MLEQLKITTEVTRKTPPEDFLIESERLSMLRNELSDYVELLHRKLPSGFSLYDALYCYSNLADNDSDFEFPNAVAQELTTSRLNEWRDVVEQIQVVSDFCGSIVNHPLRELKLINYSQSIKIELKDLLEKQITLLNKLKLVTNEILLLLGGNLHLSSYSEYKELFNLSLFLLEAKYLPSSLLKINDVLNVVSEIKNVIAHGIERDKSKEELIKNFAETIVDIDADRLLVDWNLSRDKWFLAKMLSRKKIARTLQAYSLNGNIEKNNVTQILATIIKYKNERRFIDSKRTFYAEMFGPLWEDWVVMRNACDEAVIFSDKIISLLGDVSLSLKVRVLFANNLSQGLDCFLLLHKSKLLMYVDCFKELSFVNDEFSMKSGVVFNDEHWVDEKLLLSERLLDNIEQLKDWCGWNSIKQQAFEKGLDAFVGYIISKETKQLIKAFNKAIYKSIINYIVDSCPTLANFNGKLFEDKIRKFKELTTQFEKLTREELFAKLAANIPSFVREASQSSEVGILQRNIRNNGRGMSIRKLFDTIPNLITRINPCMLMSPMSVAQYIDVDNVNFDLVIFDEASQMPTCEAIGAIARGQTLIVVGDPKQMPPTNFFSSNNVDEENLDKEDMESILDDCLALSMPSKYLLWHYRSKHESLIAFSNSQYYENKLLTFPSPDDIKNKVTFQPVSGFYDKSKSRQNRAEADAVVREILIRLSDHKLSKRSIGVVTFSSVQQVLIEDLLTEAFARNPELETLALDSSEPLFIKNLENVQGDERDVILFSVAYGPDKEGKISLNFGPLNREGDGGD</sequence>
<dbReference type="AlphaFoldDB" id="A0A069D517"/>
<comment type="caution">
    <text evidence="3">The sequence shown here is derived from an EMBL/GenBank/DDBJ whole genome shotgun (WGS) entry which is preliminary data.</text>
</comment>
<keyword evidence="3" id="KW-0547">Nucleotide-binding</keyword>
<dbReference type="OrthoDB" id="9757917at2"/>
<dbReference type="eggNOG" id="COG1198">
    <property type="taxonomic scope" value="Bacteria"/>
</dbReference>
<dbReference type="InterPro" id="IPR047187">
    <property type="entry name" value="SF1_C_Upf1"/>
</dbReference>
<name>A0A069D517_9BACE</name>
<dbReference type="PANTHER" id="PTHR10887:SF530">
    <property type="entry name" value="SUPERFAMILY I DNA HELICASES"/>
    <property type="match status" value="1"/>
</dbReference>
<evidence type="ECO:0000259" key="1">
    <source>
        <dbReference type="Pfam" id="PF13086"/>
    </source>
</evidence>
<dbReference type="eggNOG" id="COG1112">
    <property type="taxonomic scope" value="Bacteria"/>
</dbReference>
<dbReference type="CDD" id="cd18808">
    <property type="entry name" value="SF1_C_Upf1"/>
    <property type="match status" value="1"/>
</dbReference>
<evidence type="ECO:0000313" key="4">
    <source>
        <dbReference type="Proteomes" id="UP000027601"/>
    </source>
</evidence>
<evidence type="ECO:0000313" key="3">
    <source>
        <dbReference type="EMBL" id="GAK37430.1"/>
    </source>
</evidence>
<proteinExistence type="predicted"/>
<feature type="domain" description="DNA2/NAM7 helicase helicase" evidence="1">
    <location>
        <begin position="556"/>
        <end position="600"/>
    </location>
</feature>
<reference evidence="3 4" key="1">
    <citation type="journal article" date="2015" name="Microbes Environ.">
        <title>Distribution and evolution of nitrogen fixation genes in the phylum bacteroidetes.</title>
        <authorList>
            <person name="Inoue J."/>
            <person name="Oshima K."/>
            <person name="Suda W."/>
            <person name="Sakamoto M."/>
            <person name="Iino T."/>
            <person name="Noda S."/>
            <person name="Hongoh Y."/>
            <person name="Hattori M."/>
            <person name="Ohkuma M."/>
        </authorList>
    </citation>
    <scope>NUCLEOTIDE SEQUENCE [LARGE SCALE GENOMIC DNA]</scope>
    <source>
        <strain evidence="3 4">JCM 15093</strain>
    </source>
</reference>
<dbReference type="EMBL" id="BAJS01000020">
    <property type="protein sequence ID" value="GAK37430.1"/>
    <property type="molecule type" value="Genomic_DNA"/>
</dbReference>
<dbReference type="PANTHER" id="PTHR10887">
    <property type="entry name" value="DNA2/NAM7 HELICASE FAMILY"/>
    <property type="match status" value="1"/>
</dbReference>
<dbReference type="RefSeq" id="WP_052000698.1">
    <property type="nucleotide sequence ID" value="NZ_BAJS01000020.1"/>
</dbReference>
<keyword evidence="3" id="KW-0067">ATP-binding</keyword>
<dbReference type="Gene3D" id="3.40.50.300">
    <property type="entry name" value="P-loop containing nucleotide triphosphate hydrolases"/>
    <property type="match status" value="2"/>
</dbReference>
<dbReference type="InterPro" id="IPR041679">
    <property type="entry name" value="DNA2/NAM7-like_C"/>
</dbReference>
<keyword evidence="3" id="KW-0378">Hydrolase</keyword>
<dbReference type="Pfam" id="PF13086">
    <property type="entry name" value="AAA_11"/>
    <property type="match status" value="1"/>
</dbReference>
<protein>
    <submittedName>
        <fullName evidence="3">DNA helicase related protein</fullName>
    </submittedName>
</protein>
<dbReference type="GO" id="GO:0004386">
    <property type="term" value="F:helicase activity"/>
    <property type="evidence" value="ECO:0007669"/>
    <property type="project" value="UniProtKB-KW"/>
</dbReference>
<gene>
    <name evidence="3" type="ORF">JCM15093_2681</name>
</gene>
<evidence type="ECO:0000259" key="2">
    <source>
        <dbReference type="Pfam" id="PF13087"/>
    </source>
</evidence>
<dbReference type="Proteomes" id="UP000027601">
    <property type="component" value="Unassembled WGS sequence"/>
</dbReference>
<dbReference type="InterPro" id="IPR041677">
    <property type="entry name" value="DNA2/NAM7_AAA_11"/>
</dbReference>
<feature type="domain" description="DNA2/NAM7 helicase-like C-terminal" evidence="2">
    <location>
        <begin position="624"/>
        <end position="772"/>
    </location>
</feature>
<dbReference type="Pfam" id="PF13087">
    <property type="entry name" value="AAA_12"/>
    <property type="match status" value="1"/>
</dbReference>
<accession>A0A069D517</accession>
<organism evidence="3 4">
    <name type="scientific">Bacteroides graminisolvens DSM 19988 = JCM 15093</name>
    <dbReference type="NCBI Taxonomy" id="1121097"/>
    <lineage>
        <taxon>Bacteria</taxon>
        <taxon>Pseudomonadati</taxon>
        <taxon>Bacteroidota</taxon>
        <taxon>Bacteroidia</taxon>
        <taxon>Bacteroidales</taxon>
        <taxon>Bacteroidaceae</taxon>
        <taxon>Bacteroides</taxon>
    </lineage>
</organism>
<dbReference type="SUPFAM" id="SSF52540">
    <property type="entry name" value="P-loop containing nucleoside triphosphate hydrolases"/>
    <property type="match status" value="2"/>
</dbReference>
<dbReference type="InterPro" id="IPR045055">
    <property type="entry name" value="DNA2/NAM7-like"/>
</dbReference>